<gene>
    <name evidence="4" type="ORF">H8R02_26600</name>
</gene>
<dbReference type="Pfam" id="PF09722">
    <property type="entry name" value="Xre_MbcA_ParS_C"/>
    <property type="match status" value="1"/>
</dbReference>
<dbReference type="InterPro" id="IPR046847">
    <property type="entry name" value="Xre-like_HTH"/>
</dbReference>
<keyword evidence="5" id="KW-1185">Reference proteome</keyword>
<evidence type="ECO:0000313" key="5">
    <source>
        <dbReference type="Proteomes" id="UP000596827"/>
    </source>
</evidence>
<evidence type="ECO:0000259" key="2">
    <source>
        <dbReference type="Pfam" id="PF09722"/>
    </source>
</evidence>
<sequence>MPARRAHQPTPATSKPHTARPRQPALKDLAQLVEVVTRATPLELVELERKGVPSAILKDIARQLGLPQARVFEMLGVPKATAERKVAAGETIAGMGGQAIIGVARLLARAHEIVANSTAPEARGFDTEKWLGRWLETPQPSLGGRKSSELIDTRTGLDVVLRLLGALQSGAYQ</sequence>
<protein>
    <submittedName>
        <fullName evidence="4">DUF2384 domain-containing protein</fullName>
    </submittedName>
</protein>
<feature type="region of interest" description="Disordered" evidence="1">
    <location>
        <begin position="1"/>
        <end position="22"/>
    </location>
</feature>
<evidence type="ECO:0000256" key="1">
    <source>
        <dbReference type="SAM" id="MobiDB-lite"/>
    </source>
</evidence>
<feature type="domain" description="Antitoxin Xre-like helix-turn-helix" evidence="3">
    <location>
        <begin position="43"/>
        <end position="85"/>
    </location>
</feature>
<dbReference type="GO" id="GO:0003677">
    <property type="term" value="F:DNA binding"/>
    <property type="evidence" value="ECO:0007669"/>
    <property type="project" value="InterPro"/>
</dbReference>
<dbReference type="InterPro" id="IPR024467">
    <property type="entry name" value="Xre/MbcA/ParS-like_toxin-bd"/>
</dbReference>
<evidence type="ECO:0000313" key="4">
    <source>
        <dbReference type="EMBL" id="MBC5768063.1"/>
    </source>
</evidence>
<proteinExistence type="predicted"/>
<dbReference type="Proteomes" id="UP000596827">
    <property type="component" value="Unassembled WGS sequence"/>
</dbReference>
<dbReference type="AlphaFoldDB" id="A0A923MCX2"/>
<accession>A0A923MCX2</accession>
<dbReference type="EMBL" id="JACORU010000014">
    <property type="protein sequence ID" value="MBC5768063.1"/>
    <property type="molecule type" value="Genomic_DNA"/>
</dbReference>
<comment type="caution">
    <text evidence="4">The sequence shown here is derived from an EMBL/GenBank/DDBJ whole genome shotgun (WGS) entry which is preliminary data.</text>
</comment>
<dbReference type="Pfam" id="PF20432">
    <property type="entry name" value="Xre-like-HTH"/>
    <property type="match status" value="1"/>
</dbReference>
<feature type="domain" description="Antitoxin Xre/MbcA/ParS-like toxin-binding" evidence="2">
    <location>
        <begin position="125"/>
        <end position="170"/>
    </location>
</feature>
<name>A0A923MCX2_9BURK</name>
<organism evidence="4 5">
    <name type="scientific">Ramlibacter albus</name>
    <dbReference type="NCBI Taxonomy" id="2079448"/>
    <lineage>
        <taxon>Bacteria</taxon>
        <taxon>Pseudomonadati</taxon>
        <taxon>Pseudomonadota</taxon>
        <taxon>Betaproteobacteria</taxon>
        <taxon>Burkholderiales</taxon>
        <taxon>Comamonadaceae</taxon>
        <taxon>Ramlibacter</taxon>
    </lineage>
</organism>
<reference evidence="4" key="1">
    <citation type="submission" date="2020-08" db="EMBL/GenBank/DDBJ databases">
        <title>Ramlibacter sp. GTP1 16S ribosomal RNA gene genome sequencing and assembly.</title>
        <authorList>
            <person name="Kang M."/>
        </authorList>
    </citation>
    <scope>NUCLEOTIDE SEQUENCE</scope>
    <source>
        <strain evidence="4">GTP1</strain>
    </source>
</reference>
<evidence type="ECO:0000259" key="3">
    <source>
        <dbReference type="Pfam" id="PF20432"/>
    </source>
</evidence>